<accession>A0A7X3CMF8</accession>
<dbReference type="EMBL" id="WNZW01000002">
    <property type="protein sequence ID" value="MUG44759.1"/>
    <property type="molecule type" value="Genomic_DNA"/>
</dbReference>
<sequence length="326" mass="37097">MNRNELCESAAETTISADLPAAERLMQIGLNLRLTQGSSDDEIALSLWDVIEQDKLPGGRKLLVLVLHQLGAYDSASAWLTPDMFADQQLQLVHAEILLRSGEAEQALSFIEDCLTPATREDADFWDQMSRLSDLSRLMAQRDYDWNKADLYRLAGLINLAIKLGHTETALQLAGSEVDLQYLLISALYQEGYIEAAKRLLCRLPDPLLLGSLQLYREIAFISAEMLHDEGCYEKACRIFETLIRQAPEMARARFGAASCYLHQTMDNLVKRIELYHPSEEEQRKIEKYLDTLQQTLLTLEKSNWHTTWTPVQQKNIGGRDKRPLN</sequence>
<dbReference type="SUPFAM" id="SSF48452">
    <property type="entry name" value="TPR-like"/>
    <property type="match status" value="1"/>
</dbReference>
<proteinExistence type="predicted"/>
<gene>
    <name evidence="1" type="ORF">GNP95_07090</name>
</gene>
<dbReference type="RefSeq" id="WP_155610183.1">
    <property type="nucleotide sequence ID" value="NZ_WNZW01000002.1"/>
</dbReference>
<dbReference type="OrthoDB" id="2652551at2"/>
<dbReference type="Proteomes" id="UP000447876">
    <property type="component" value="Unassembled WGS sequence"/>
</dbReference>
<evidence type="ECO:0008006" key="3">
    <source>
        <dbReference type="Google" id="ProtNLM"/>
    </source>
</evidence>
<dbReference type="InterPro" id="IPR011990">
    <property type="entry name" value="TPR-like_helical_dom_sf"/>
</dbReference>
<organism evidence="1 2">
    <name type="scientific">Paenibacillus woosongensis</name>
    <dbReference type="NCBI Taxonomy" id="307580"/>
    <lineage>
        <taxon>Bacteria</taxon>
        <taxon>Bacillati</taxon>
        <taxon>Bacillota</taxon>
        <taxon>Bacilli</taxon>
        <taxon>Bacillales</taxon>
        <taxon>Paenibacillaceae</taxon>
        <taxon>Paenibacillus</taxon>
    </lineage>
</organism>
<evidence type="ECO:0000313" key="2">
    <source>
        <dbReference type="Proteomes" id="UP000447876"/>
    </source>
</evidence>
<reference evidence="1 2" key="1">
    <citation type="submission" date="2019-11" db="EMBL/GenBank/DDBJ databases">
        <title>Draft genome sequences of five Paenibacillus species of dairy origin.</title>
        <authorList>
            <person name="Olajide A.M."/>
            <person name="Chen S."/>
            <person name="Lapointe G."/>
        </authorList>
    </citation>
    <scope>NUCLEOTIDE SEQUENCE [LARGE SCALE GENOMIC DNA]</scope>
    <source>
        <strain evidence="1 2">12CR55</strain>
    </source>
</reference>
<evidence type="ECO:0000313" key="1">
    <source>
        <dbReference type="EMBL" id="MUG44759.1"/>
    </source>
</evidence>
<comment type="caution">
    <text evidence="1">The sequence shown here is derived from an EMBL/GenBank/DDBJ whole genome shotgun (WGS) entry which is preliminary data.</text>
</comment>
<dbReference type="AlphaFoldDB" id="A0A7X3CMF8"/>
<protein>
    <recommendedName>
        <fullName evidence="3">Tetratricopeptide repeat protein</fullName>
    </recommendedName>
</protein>
<name>A0A7X3CMF8_9BACL</name>
<dbReference type="Gene3D" id="1.25.40.10">
    <property type="entry name" value="Tetratricopeptide repeat domain"/>
    <property type="match status" value="1"/>
</dbReference>